<dbReference type="InterPro" id="IPR013785">
    <property type="entry name" value="Aldolase_TIM"/>
</dbReference>
<dbReference type="OrthoDB" id="1905920at2759"/>
<evidence type="ECO:0000256" key="5">
    <source>
        <dbReference type="ARBA" id="ARBA00023239"/>
    </source>
</evidence>
<evidence type="ECO:0000256" key="4">
    <source>
        <dbReference type="ARBA" id="ARBA00022723"/>
    </source>
</evidence>
<dbReference type="HOGENOM" id="CLU_022138_3_1_1"/>
<dbReference type="InterPro" id="IPR000138">
    <property type="entry name" value="HMG_CoA_lyase_AS"/>
</dbReference>
<name>A0A0C3M0J6_9AGAM</name>
<dbReference type="GO" id="GO:0004419">
    <property type="term" value="F:hydroxymethylglutaryl-CoA lyase activity"/>
    <property type="evidence" value="ECO:0007669"/>
    <property type="project" value="UniProtKB-EC"/>
</dbReference>
<dbReference type="FunFam" id="3.20.20.70:FF:000201">
    <property type="entry name" value="Hydroxymethylglutaryl-CoA lyase"/>
    <property type="match status" value="1"/>
</dbReference>
<reference evidence="8 9" key="1">
    <citation type="submission" date="2014-04" db="EMBL/GenBank/DDBJ databases">
        <authorList>
            <consortium name="DOE Joint Genome Institute"/>
            <person name="Kuo A."/>
            <person name="Girlanda M."/>
            <person name="Perotto S."/>
            <person name="Kohler A."/>
            <person name="Nagy L.G."/>
            <person name="Floudas D."/>
            <person name="Copeland A."/>
            <person name="Barry K.W."/>
            <person name="Cichocki N."/>
            <person name="Veneault-Fourrey C."/>
            <person name="LaButti K."/>
            <person name="Lindquist E.A."/>
            <person name="Lipzen A."/>
            <person name="Lundell T."/>
            <person name="Morin E."/>
            <person name="Murat C."/>
            <person name="Sun H."/>
            <person name="Tunlid A."/>
            <person name="Henrissat B."/>
            <person name="Grigoriev I.V."/>
            <person name="Hibbett D.S."/>
            <person name="Martin F."/>
            <person name="Nordberg H.P."/>
            <person name="Cantor M.N."/>
            <person name="Hua S.X."/>
        </authorList>
    </citation>
    <scope>NUCLEOTIDE SEQUENCE [LARGE SCALE GENOMIC DNA]</scope>
    <source>
        <strain evidence="8 9">MUT 4182</strain>
    </source>
</reference>
<comment type="catalytic activity">
    <reaction evidence="6">
        <text>(3S)-3-hydroxy-3-methylglutaryl-CoA = acetoacetate + acetyl-CoA</text>
        <dbReference type="Rhea" id="RHEA:24404"/>
        <dbReference type="ChEBI" id="CHEBI:13705"/>
        <dbReference type="ChEBI" id="CHEBI:43074"/>
        <dbReference type="ChEBI" id="CHEBI:57288"/>
        <dbReference type="EC" id="4.1.3.4"/>
    </reaction>
</comment>
<sequence length="358" mass="38053">MLRPVARSWKQNIRQFSFRPISSTSRSHVKIVEVGPRDGLQNEKSIIPTEVKVELIDKLGTTGLKVIESGSFVSPKWVPQMAGTADVLLQIKRNPGVRYPVLVPNVKGLDTLVDLLERHPPPAGSSEPPLTDEIAVFIAASESFSKANLNCSIGESIDRLVPVVRLARFKGLRVRGYVSTVITCPYEGPIAPEKVRDVAKALHQLGCYEISLGDTVGTGTPITVENMLNAVTSVVPVEKLAAHMHDTYGMGVVNSLIAVKSGIRTVDSSVAGLGGCPYSPGATGNVATEDIVHALHGAGYTTGVDLEGLAEIGGWISSQLGRPNSSRVGQALLAKKTREAAAKAKEAQAGEETIQARL</sequence>
<dbReference type="STRING" id="1051891.A0A0C3M0J6"/>
<dbReference type="PANTHER" id="PTHR42738">
    <property type="entry name" value="HYDROXYMETHYLGLUTARYL-COA LYASE"/>
    <property type="match status" value="1"/>
</dbReference>
<organism evidence="8 9">
    <name type="scientific">Tulasnella calospora MUT 4182</name>
    <dbReference type="NCBI Taxonomy" id="1051891"/>
    <lineage>
        <taxon>Eukaryota</taxon>
        <taxon>Fungi</taxon>
        <taxon>Dikarya</taxon>
        <taxon>Basidiomycota</taxon>
        <taxon>Agaricomycotina</taxon>
        <taxon>Agaricomycetes</taxon>
        <taxon>Cantharellales</taxon>
        <taxon>Tulasnellaceae</taxon>
        <taxon>Tulasnella</taxon>
    </lineage>
</organism>
<gene>
    <name evidence="8" type="ORF">M407DRAFT_193898</name>
</gene>
<dbReference type="NCBIfam" id="NF004283">
    <property type="entry name" value="PRK05692.1"/>
    <property type="match status" value="1"/>
</dbReference>
<feature type="domain" description="Pyruvate carboxyltransferase" evidence="7">
    <location>
        <begin position="29"/>
        <end position="310"/>
    </location>
</feature>
<dbReference type="GO" id="GO:0006552">
    <property type="term" value="P:L-leucine catabolic process"/>
    <property type="evidence" value="ECO:0007669"/>
    <property type="project" value="TreeGrafter"/>
</dbReference>
<keyword evidence="9" id="KW-1185">Reference proteome</keyword>
<keyword evidence="4" id="KW-0479">Metal-binding</keyword>
<dbReference type="PROSITE" id="PS01062">
    <property type="entry name" value="HMG_COA_LYASE"/>
    <property type="match status" value="1"/>
</dbReference>
<dbReference type="Gene3D" id="3.20.20.70">
    <property type="entry name" value="Aldolase class I"/>
    <property type="match status" value="1"/>
</dbReference>
<comment type="pathway">
    <text evidence="1">Metabolic intermediate metabolism; (S)-3-hydroxy-3-methylglutaryl-CoA degradation; acetoacetate from (S)-3-hydroxy-3-methylglutaryl-CoA: step 1/1.</text>
</comment>
<evidence type="ECO:0000313" key="8">
    <source>
        <dbReference type="EMBL" id="KIO27177.1"/>
    </source>
</evidence>
<dbReference type="EMBL" id="KN823013">
    <property type="protein sequence ID" value="KIO27177.1"/>
    <property type="molecule type" value="Genomic_DNA"/>
</dbReference>
<dbReference type="UniPathway" id="UPA00896">
    <property type="reaction ID" value="UER00863"/>
</dbReference>
<evidence type="ECO:0000256" key="1">
    <source>
        <dbReference type="ARBA" id="ARBA00005143"/>
    </source>
</evidence>
<dbReference type="GO" id="GO:0046951">
    <property type="term" value="P:ketone body biosynthetic process"/>
    <property type="evidence" value="ECO:0007669"/>
    <property type="project" value="TreeGrafter"/>
</dbReference>
<dbReference type="InterPro" id="IPR000891">
    <property type="entry name" value="PYR_CT"/>
</dbReference>
<evidence type="ECO:0000256" key="6">
    <source>
        <dbReference type="ARBA" id="ARBA00049877"/>
    </source>
</evidence>
<comment type="similarity">
    <text evidence="2">Belongs to the HMG-CoA lyase family.</text>
</comment>
<proteinExistence type="inferred from homology"/>
<dbReference type="PROSITE" id="PS50991">
    <property type="entry name" value="PYR_CT"/>
    <property type="match status" value="1"/>
</dbReference>
<protein>
    <recommendedName>
        <fullName evidence="3">hydroxymethylglutaryl-CoA lyase</fullName>
        <ecNumber evidence="3">4.1.3.4</ecNumber>
    </recommendedName>
</protein>
<dbReference type="Pfam" id="PF00682">
    <property type="entry name" value="HMGL-like"/>
    <property type="match status" value="1"/>
</dbReference>
<evidence type="ECO:0000259" key="7">
    <source>
        <dbReference type="PROSITE" id="PS50991"/>
    </source>
</evidence>
<accession>A0A0C3M0J6</accession>
<dbReference type="SUPFAM" id="SSF51569">
    <property type="entry name" value="Aldolase"/>
    <property type="match status" value="1"/>
</dbReference>
<evidence type="ECO:0000256" key="2">
    <source>
        <dbReference type="ARBA" id="ARBA00009405"/>
    </source>
</evidence>
<dbReference type="EC" id="4.1.3.4" evidence="3"/>
<dbReference type="AlphaFoldDB" id="A0A0C3M0J6"/>
<dbReference type="GO" id="GO:0046872">
    <property type="term" value="F:metal ion binding"/>
    <property type="evidence" value="ECO:0007669"/>
    <property type="project" value="UniProtKB-KW"/>
</dbReference>
<dbReference type="CDD" id="cd07938">
    <property type="entry name" value="DRE_TIM_HMGL"/>
    <property type="match status" value="1"/>
</dbReference>
<dbReference type="PANTHER" id="PTHR42738:SF7">
    <property type="entry name" value="HYDROXYMETHYLGLUTARYL-COA LYASE"/>
    <property type="match status" value="1"/>
</dbReference>
<dbReference type="InterPro" id="IPR043594">
    <property type="entry name" value="HMGL"/>
</dbReference>
<evidence type="ECO:0000313" key="9">
    <source>
        <dbReference type="Proteomes" id="UP000054248"/>
    </source>
</evidence>
<keyword evidence="5" id="KW-0456">Lyase</keyword>
<dbReference type="Proteomes" id="UP000054248">
    <property type="component" value="Unassembled WGS sequence"/>
</dbReference>
<reference evidence="9" key="2">
    <citation type="submission" date="2015-01" db="EMBL/GenBank/DDBJ databases">
        <title>Evolutionary Origins and Diversification of the Mycorrhizal Mutualists.</title>
        <authorList>
            <consortium name="DOE Joint Genome Institute"/>
            <consortium name="Mycorrhizal Genomics Consortium"/>
            <person name="Kohler A."/>
            <person name="Kuo A."/>
            <person name="Nagy L.G."/>
            <person name="Floudas D."/>
            <person name="Copeland A."/>
            <person name="Barry K.W."/>
            <person name="Cichocki N."/>
            <person name="Veneault-Fourrey C."/>
            <person name="LaButti K."/>
            <person name="Lindquist E.A."/>
            <person name="Lipzen A."/>
            <person name="Lundell T."/>
            <person name="Morin E."/>
            <person name="Murat C."/>
            <person name="Riley R."/>
            <person name="Ohm R."/>
            <person name="Sun H."/>
            <person name="Tunlid A."/>
            <person name="Henrissat B."/>
            <person name="Grigoriev I.V."/>
            <person name="Hibbett D.S."/>
            <person name="Martin F."/>
        </authorList>
    </citation>
    <scope>NUCLEOTIDE SEQUENCE [LARGE SCALE GENOMIC DNA]</scope>
    <source>
        <strain evidence="9">MUT 4182</strain>
    </source>
</reference>
<evidence type="ECO:0000256" key="3">
    <source>
        <dbReference type="ARBA" id="ARBA00012910"/>
    </source>
</evidence>